<gene>
    <name evidence="8" type="ORF">ACFQQL_15530</name>
</gene>
<dbReference type="InterPro" id="IPR013785">
    <property type="entry name" value="Aldolase_TIM"/>
</dbReference>
<dbReference type="InterPro" id="IPR049161">
    <property type="entry name" value="GH59_cat"/>
</dbReference>
<dbReference type="InterPro" id="IPR008979">
    <property type="entry name" value="Galactose-bd-like_sf"/>
</dbReference>
<feature type="chain" id="PRO_5045693280" description="galactosylceramidase" evidence="6">
    <location>
        <begin position="24"/>
        <end position="978"/>
    </location>
</feature>
<feature type="domain" description="F5/8 type C" evidence="7">
    <location>
        <begin position="832"/>
        <end position="977"/>
    </location>
</feature>
<evidence type="ECO:0000256" key="1">
    <source>
        <dbReference type="ARBA" id="ARBA00005637"/>
    </source>
</evidence>
<evidence type="ECO:0000313" key="8">
    <source>
        <dbReference type="EMBL" id="MFC7406530.1"/>
    </source>
</evidence>
<dbReference type="RefSeq" id="WP_382396008.1">
    <property type="nucleotide sequence ID" value="NZ_JBHTCQ010000003.1"/>
</dbReference>
<dbReference type="PANTHER" id="PTHR15172">
    <property type="entry name" value="GALACTOCEREBROSIDASE"/>
    <property type="match status" value="1"/>
</dbReference>
<sequence>MRQKLGSTAAALGTMLCCAVALAGPAPATDAPAQGPPVSETVVVDGDSGGRVFDGAGAVSAGASSRLLHDYPEPQRSEILDYLFSPGYGAALQILKVEIGADTNSTSGAEPSHMPTREQVDCDRGYQWWLMREAVERNPDIKLAGLQWGAPGWFEGGFWSQDNIDYLLTWLDCAEQHGLEIDYMGGWNESGYDEDWYVRWAAALEEHHPGIEVLAADDHPHAGWRVADSMAENPQFNDAVDILSPHSPCGGRTEYRDCPSTETARDLGKPLWIGELSSMAHDAGAAPLARALNRMYIDGRMTGLMTWSPISAWYANLPLADTGLMVAEWPWSGFYDVGSSIWSFAHTTQFVEPGWRYLDTGSRRLESGASIVSLASPSGQDWSAVVEAMDVTEPTTIALRPQDLPAGDLHLWRSDVAADGGETFADVGTLTPVDGEIRLTLEPGHLYSLTTTSGQGRGAGVPGGTVHERMDMAFTEDFEDVRHGGLARYFSDLSGGFQAEPCGAGRAGTCYRQIVSQAPINWGLVGDVPLSTAFGDPRWWGDYAVSADVLLEESDDGGYVELGGRLSGQSWGTAASGYHLRVGTDGWALVSRDHATRLETELTSGPESLDVGTWHELELRMAGERLTAFLDGERLGSVNDHGQRTGNAVLGVSAWDNAQFDDVTVRPVGPRPRFVPRDGLSATATTEHGFDRGWTYGAEHAVDDRPETVWSSRFGPSPGLPQSVTVDLGSVQQVQGLTYQPRLDGNTSGMVTDHRISVSRDGTSFTDVAEGVWDLSSSTKVAAWDRVPARYVRLEATADGACSATATAAEIGVVSGAGPAVTPTPSLERSPCLPPPEMDHTVPQEEMGAEASSVHGPNYTPDRAIDGDETTMWHSAPGAQDPLPATVTLDLGREYRTQALGYLPRQDGNQNGHVTAYEVQVRSAAGEFVTVAEGRWPGNGTVQHATWEPTTARYVRLVATDGTAGVAAAAELNVGHAP</sequence>
<protein>
    <recommendedName>
        <fullName evidence="2">galactosylceramidase</fullName>
        <ecNumber evidence="2">3.2.1.46</ecNumber>
    </recommendedName>
    <alternativeName>
        <fullName evidence="5">Galactosylceramidase</fullName>
    </alternativeName>
</protein>
<evidence type="ECO:0000256" key="6">
    <source>
        <dbReference type="SAM" id="SignalP"/>
    </source>
</evidence>
<dbReference type="SUPFAM" id="SSF51445">
    <property type="entry name" value="(Trans)glycosidases"/>
    <property type="match status" value="1"/>
</dbReference>
<proteinExistence type="inferred from homology"/>
<keyword evidence="3" id="KW-0746">Sphingolipid metabolism</keyword>
<dbReference type="Proteomes" id="UP001596455">
    <property type="component" value="Unassembled WGS sequence"/>
</dbReference>
<evidence type="ECO:0000313" key="9">
    <source>
        <dbReference type="Proteomes" id="UP001596455"/>
    </source>
</evidence>
<dbReference type="EC" id="3.2.1.46" evidence="2"/>
<keyword evidence="6" id="KW-0732">Signal</keyword>
<dbReference type="EMBL" id="JBHTCQ010000003">
    <property type="protein sequence ID" value="MFC7406530.1"/>
    <property type="molecule type" value="Genomic_DNA"/>
</dbReference>
<evidence type="ECO:0000256" key="2">
    <source>
        <dbReference type="ARBA" id="ARBA00012657"/>
    </source>
</evidence>
<dbReference type="Gene3D" id="3.20.20.80">
    <property type="entry name" value="Glycosidases"/>
    <property type="match status" value="1"/>
</dbReference>
<accession>A0ABW2QFV4</accession>
<dbReference type="InterPro" id="IPR049162">
    <property type="entry name" value="GH59_C"/>
</dbReference>
<dbReference type="PRINTS" id="PR00850">
    <property type="entry name" value="GLHYDRLASE59"/>
</dbReference>
<keyword evidence="4" id="KW-0442">Lipid degradation</keyword>
<name>A0ABW2QFV4_9MICO</name>
<evidence type="ECO:0000256" key="3">
    <source>
        <dbReference type="ARBA" id="ARBA00022919"/>
    </source>
</evidence>
<comment type="similarity">
    <text evidence="1">Belongs to the glycosyl hydrolase 59 family.</text>
</comment>
<dbReference type="InterPro" id="IPR017853">
    <property type="entry name" value="GH"/>
</dbReference>
<dbReference type="SUPFAM" id="SSF49785">
    <property type="entry name" value="Galactose-binding domain-like"/>
    <property type="match status" value="2"/>
</dbReference>
<dbReference type="InterPro" id="IPR001286">
    <property type="entry name" value="Glyco_hydro_59"/>
</dbReference>
<keyword evidence="4" id="KW-0443">Lipid metabolism</keyword>
<keyword evidence="9" id="KW-1185">Reference proteome</keyword>
<feature type="signal peptide" evidence="6">
    <location>
        <begin position="1"/>
        <end position="23"/>
    </location>
</feature>
<dbReference type="Pfam" id="PF21708">
    <property type="entry name" value="Glyco_hydro_59_C"/>
    <property type="match status" value="1"/>
</dbReference>
<dbReference type="InterPro" id="IPR000421">
    <property type="entry name" value="FA58C"/>
</dbReference>
<evidence type="ECO:0000259" key="7">
    <source>
        <dbReference type="PROSITE" id="PS50022"/>
    </source>
</evidence>
<feature type="domain" description="F5/8 type C" evidence="7">
    <location>
        <begin position="663"/>
        <end position="813"/>
    </location>
</feature>
<dbReference type="Gene3D" id="2.60.120.260">
    <property type="entry name" value="Galactose-binding domain-like"/>
    <property type="match status" value="2"/>
</dbReference>
<dbReference type="PANTHER" id="PTHR15172:SF1">
    <property type="entry name" value="GALACTOCEREBROSIDASE"/>
    <property type="match status" value="1"/>
</dbReference>
<evidence type="ECO:0000256" key="5">
    <source>
        <dbReference type="ARBA" id="ARBA00033098"/>
    </source>
</evidence>
<comment type="caution">
    <text evidence="8">The sequence shown here is derived from an EMBL/GenBank/DDBJ whole genome shotgun (WGS) entry which is preliminary data.</text>
</comment>
<organism evidence="8 9">
    <name type="scientific">Georgenia alba</name>
    <dbReference type="NCBI Taxonomy" id="2233858"/>
    <lineage>
        <taxon>Bacteria</taxon>
        <taxon>Bacillati</taxon>
        <taxon>Actinomycetota</taxon>
        <taxon>Actinomycetes</taxon>
        <taxon>Micrococcales</taxon>
        <taxon>Bogoriellaceae</taxon>
        <taxon>Georgenia</taxon>
    </lineage>
</organism>
<dbReference type="Gene3D" id="2.60.120.560">
    <property type="entry name" value="Exo-inulinase, domain 1"/>
    <property type="match status" value="1"/>
</dbReference>
<evidence type="ECO:0000256" key="4">
    <source>
        <dbReference type="ARBA" id="ARBA00022963"/>
    </source>
</evidence>
<reference evidence="9" key="1">
    <citation type="journal article" date="2019" name="Int. J. Syst. Evol. Microbiol.">
        <title>The Global Catalogue of Microorganisms (GCM) 10K type strain sequencing project: providing services to taxonomists for standard genome sequencing and annotation.</title>
        <authorList>
            <consortium name="The Broad Institute Genomics Platform"/>
            <consortium name="The Broad Institute Genome Sequencing Center for Infectious Disease"/>
            <person name="Wu L."/>
            <person name="Ma J."/>
        </authorList>
    </citation>
    <scope>NUCLEOTIDE SEQUENCE [LARGE SCALE GENOMIC DNA]</scope>
    <source>
        <strain evidence="9">JCM 1490</strain>
    </source>
</reference>
<dbReference type="Gene3D" id="3.20.20.70">
    <property type="entry name" value="Aldolase class I"/>
    <property type="match status" value="1"/>
</dbReference>
<dbReference type="Pfam" id="PF02057">
    <property type="entry name" value="Glyco_hydro_59"/>
    <property type="match status" value="1"/>
</dbReference>
<dbReference type="PROSITE" id="PS50022">
    <property type="entry name" value="FA58C_3"/>
    <property type="match status" value="2"/>
</dbReference>
<dbReference type="Pfam" id="PF00754">
    <property type="entry name" value="F5_F8_type_C"/>
    <property type="match status" value="2"/>
</dbReference>